<protein>
    <submittedName>
        <fullName evidence="2">Pyridoxal phosphate-dependent transferase</fullName>
    </submittedName>
</protein>
<dbReference type="GO" id="GO:0016740">
    <property type="term" value="F:transferase activity"/>
    <property type="evidence" value="ECO:0007669"/>
    <property type="project" value="UniProtKB-KW"/>
</dbReference>
<dbReference type="CDD" id="cd00609">
    <property type="entry name" value="AAT_like"/>
    <property type="match status" value="1"/>
</dbReference>
<dbReference type="Gene3D" id="3.40.640.10">
    <property type="entry name" value="Type I PLP-dependent aspartate aminotransferase-like (Major domain)"/>
    <property type="match status" value="1"/>
</dbReference>
<dbReference type="Gene3D" id="3.90.1150.10">
    <property type="entry name" value="Aspartate Aminotransferase, domain 1"/>
    <property type="match status" value="1"/>
</dbReference>
<evidence type="ECO:0000313" key="3">
    <source>
        <dbReference type="Proteomes" id="UP001610432"/>
    </source>
</evidence>
<dbReference type="InterPro" id="IPR015421">
    <property type="entry name" value="PyrdxlP-dep_Trfase_major"/>
</dbReference>
<name>A0ABR4M1P1_9EURO</name>
<dbReference type="InterPro" id="IPR004839">
    <property type="entry name" value="Aminotransferase_I/II_large"/>
</dbReference>
<comment type="caution">
    <text evidence="2">The sequence shown here is derived from an EMBL/GenBank/DDBJ whole genome shotgun (WGS) entry which is preliminary data.</text>
</comment>
<organism evidence="2 3">
    <name type="scientific">Aspergillus lucknowensis</name>
    <dbReference type="NCBI Taxonomy" id="176173"/>
    <lineage>
        <taxon>Eukaryota</taxon>
        <taxon>Fungi</taxon>
        <taxon>Dikarya</taxon>
        <taxon>Ascomycota</taxon>
        <taxon>Pezizomycotina</taxon>
        <taxon>Eurotiomycetes</taxon>
        <taxon>Eurotiomycetidae</taxon>
        <taxon>Eurotiales</taxon>
        <taxon>Aspergillaceae</taxon>
        <taxon>Aspergillus</taxon>
        <taxon>Aspergillus subgen. Nidulantes</taxon>
    </lineage>
</organism>
<dbReference type="RefSeq" id="XP_070889521.1">
    <property type="nucleotide sequence ID" value="XM_071028214.1"/>
</dbReference>
<gene>
    <name evidence="2" type="ORF">BJX67DRAFT_344075</name>
</gene>
<dbReference type="PANTHER" id="PTHR42858">
    <property type="entry name" value="AMINOTRANSFERASE"/>
    <property type="match status" value="1"/>
</dbReference>
<keyword evidence="2" id="KW-0808">Transferase</keyword>
<dbReference type="InterPro" id="IPR015424">
    <property type="entry name" value="PyrdxlP-dep_Trfase"/>
</dbReference>
<dbReference type="InterPro" id="IPR015422">
    <property type="entry name" value="PyrdxlP-dep_Trfase_small"/>
</dbReference>
<dbReference type="EMBL" id="JBFXLQ010000005">
    <property type="protein sequence ID" value="KAL2870542.1"/>
    <property type="molecule type" value="Genomic_DNA"/>
</dbReference>
<dbReference type="Proteomes" id="UP001610432">
    <property type="component" value="Unassembled WGS sequence"/>
</dbReference>
<dbReference type="GeneID" id="98143286"/>
<dbReference type="PANTHER" id="PTHR42858:SF1">
    <property type="entry name" value="LD15494P"/>
    <property type="match status" value="1"/>
</dbReference>
<proteinExistence type="predicted"/>
<accession>A0ABR4M1P1</accession>
<evidence type="ECO:0000259" key="1">
    <source>
        <dbReference type="Pfam" id="PF00155"/>
    </source>
</evidence>
<feature type="domain" description="Aminotransferase class I/classII large" evidence="1">
    <location>
        <begin position="40"/>
        <end position="441"/>
    </location>
</feature>
<reference evidence="2 3" key="1">
    <citation type="submission" date="2024-07" db="EMBL/GenBank/DDBJ databases">
        <title>Section-level genome sequencing and comparative genomics of Aspergillus sections Usti and Cavernicolus.</title>
        <authorList>
            <consortium name="Lawrence Berkeley National Laboratory"/>
            <person name="Nybo J.L."/>
            <person name="Vesth T.C."/>
            <person name="Theobald S."/>
            <person name="Frisvad J.C."/>
            <person name="Larsen T.O."/>
            <person name="Kjaerboelling I."/>
            <person name="Rothschild-Mancinelli K."/>
            <person name="Lyhne E.K."/>
            <person name="Kogle M.E."/>
            <person name="Barry K."/>
            <person name="Clum A."/>
            <person name="Na H."/>
            <person name="Ledsgaard L."/>
            <person name="Lin J."/>
            <person name="Lipzen A."/>
            <person name="Kuo A."/>
            <person name="Riley R."/>
            <person name="Mondo S."/>
            <person name="Labutti K."/>
            <person name="Haridas S."/>
            <person name="Pangalinan J."/>
            <person name="Salamov A.A."/>
            <person name="Simmons B.A."/>
            <person name="Magnuson J.K."/>
            <person name="Chen J."/>
            <person name="Drula E."/>
            <person name="Henrissat B."/>
            <person name="Wiebenga A."/>
            <person name="Lubbers R.J."/>
            <person name="Gomes A.C."/>
            <person name="Macurrencykelacurrency M.R."/>
            <person name="Stajich J."/>
            <person name="Grigoriev I.V."/>
            <person name="Mortensen U.H."/>
            <person name="De Vries R.P."/>
            <person name="Baker S.E."/>
            <person name="Andersen M.R."/>
        </authorList>
    </citation>
    <scope>NUCLEOTIDE SEQUENCE [LARGE SCALE GENOMIC DNA]</scope>
    <source>
        <strain evidence="2 3">CBS 449.75</strain>
    </source>
</reference>
<sequence>MSPIIPPINLSSGFPAPSLFPLQQLNRATNTVFSKPAIWHEGMIYGPDEGHYPLRRNIARWLSQFYYPNETLGSKSRIDADRICITGGASQNLACLLQVFTDPVVTRSVFIVEPGYFLSFRVFEDAGFHGRLRGVPEDEEGIDLAFLEERLRKEDSHSKTERPYKPQRPYRKLYRNIIYCVPTFSNPSGKVMSLSRRTELIRLARKYDALVIADDVYDFVHWSTSPSSGDSSSSTPEFRHILPRLVDIDRTLDGGPIDEFGNCVSNGSFSKIVGPGCRVGWAEGTPAFAYGVSQVGSTHSGGAPSQLMSTFVNEMLEFDTSKHNDCALTTHILETLIPAYSRRYKKLTTAVKEHLCPHGTVPAFENKFNVGGGFFVWLKLPESLTSAEIVSAARQDGVIVGDGRVSALPEGNARCASYEDMIRLCFAWVNEEELVEGVTALAVTLARLLEHKSV</sequence>
<evidence type="ECO:0000313" key="2">
    <source>
        <dbReference type="EMBL" id="KAL2870542.1"/>
    </source>
</evidence>
<dbReference type="SUPFAM" id="SSF53383">
    <property type="entry name" value="PLP-dependent transferases"/>
    <property type="match status" value="1"/>
</dbReference>
<dbReference type="Pfam" id="PF00155">
    <property type="entry name" value="Aminotran_1_2"/>
    <property type="match status" value="1"/>
</dbReference>
<keyword evidence="3" id="KW-1185">Reference proteome</keyword>